<protein>
    <submittedName>
        <fullName evidence="1">Uncharacterized protein</fullName>
    </submittedName>
</protein>
<reference evidence="1" key="1">
    <citation type="submission" date="2022-08" db="EMBL/GenBank/DDBJ databases">
        <authorList>
            <consortium name="DOE Joint Genome Institute"/>
            <person name="Min B."/>
            <person name="Riley R."/>
            <person name="Sierra-Patev S."/>
            <person name="Naranjo-Ortiz M."/>
            <person name="Looney B."/>
            <person name="Konkel Z."/>
            <person name="Slot J.C."/>
            <person name="Sakamoto Y."/>
            <person name="Steenwyk J.L."/>
            <person name="Rokas A."/>
            <person name="Carro J."/>
            <person name="Camarero S."/>
            <person name="Ferreira P."/>
            <person name="Molpeceres G."/>
            <person name="Ruiz-Duenas F.J."/>
            <person name="Serrano A."/>
            <person name="Henrissat B."/>
            <person name="Drula E."/>
            <person name="Hughes K.W."/>
            <person name="Mata J.L."/>
            <person name="Ishikawa N.K."/>
            <person name="Vargas-Isla R."/>
            <person name="Ushijima S."/>
            <person name="Smith C.A."/>
            <person name="Ahrendt S."/>
            <person name="Andreopoulos W."/>
            <person name="He G."/>
            <person name="Labutti K."/>
            <person name="Lipzen A."/>
            <person name="Ng V."/>
            <person name="Sandor L."/>
            <person name="Barry K."/>
            <person name="Martinez A.T."/>
            <person name="Xiao Y."/>
            <person name="Gibbons J.G."/>
            <person name="Terashima K."/>
            <person name="Hibbett D.S."/>
            <person name="Grigoriev I.V."/>
        </authorList>
    </citation>
    <scope>NUCLEOTIDE SEQUENCE</scope>
    <source>
        <strain evidence="1">Sp2 HRB7682 ss15</strain>
    </source>
</reference>
<evidence type="ECO:0000313" key="1">
    <source>
        <dbReference type="EMBL" id="KAJ4474647.1"/>
    </source>
</evidence>
<proteinExistence type="predicted"/>
<evidence type="ECO:0000313" key="2">
    <source>
        <dbReference type="Proteomes" id="UP001150238"/>
    </source>
</evidence>
<gene>
    <name evidence="1" type="ORF">C8J55DRAFT_562469</name>
</gene>
<sequence>MKRSGAKTRYRLSHVPGKSQSFPKFSLHVSRPGKVAVTDLNNDYIDTLIKTIEFSTKSELQSHIDTWSKLSLLRNRLEPKEAGPAKQQIIGLRHYLTQVKNHAHRRSVTKLLCGDLTPQIFRASASPLRLLTPTGVLNRTCRACNLQSETPQHLLFQCPSLTSITSLRSEFFLSIRQFRPLLRSPNFSDSTALHYLRLLIFDWNLIIPTAKFIHEVVTLWQLFLDTGLDGSLEHVESDYESEEE</sequence>
<dbReference type="AlphaFoldDB" id="A0A9W9DLH7"/>
<reference evidence="1" key="2">
    <citation type="journal article" date="2023" name="Proc. Natl. Acad. Sci. U.S.A.">
        <title>A global phylogenomic analysis of the shiitake genus Lentinula.</title>
        <authorList>
            <person name="Sierra-Patev S."/>
            <person name="Min B."/>
            <person name="Naranjo-Ortiz M."/>
            <person name="Looney B."/>
            <person name="Konkel Z."/>
            <person name="Slot J.C."/>
            <person name="Sakamoto Y."/>
            <person name="Steenwyk J.L."/>
            <person name="Rokas A."/>
            <person name="Carro J."/>
            <person name="Camarero S."/>
            <person name="Ferreira P."/>
            <person name="Molpeceres G."/>
            <person name="Ruiz-Duenas F.J."/>
            <person name="Serrano A."/>
            <person name="Henrissat B."/>
            <person name="Drula E."/>
            <person name="Hughes K.W."/>
            <person name="Mata J.L."/>
            <person name="Ishikawa N.K."/>
            <person name="Vargas-Isla R."/>
            <person name="Ushijima S."/>
            <person name="Smith C.A."/>
            <person name="Donoghue J."/>
            <person name="Ahrendt S."/>
            <person name="Andreopoulos W."/>
            <person name="He G."/>
            <person name="LaButti K."/>
            <person name="Lipzen A."/>
            <person name="Ng V."/>
            <person name="Riley R."/>
            <person name="Sandor L."/>
            <person name="Barry K."/>
            <person name="Martinez A.T."/>
            <person name="Xiao Y."/>
            <person name="Gibbons J.G."/>
            <person name="Terashima K."/>
            <person name="Grigoriev I.V."/>
            <person name="Hibbett D."/>
        </authorList>
    </citation>
    <scope>NUCLEOTIDE SEQUENCE</scope>
    <source>
        <strain evidence="1">Sp2 HRB7682 ss15</strain>
    </source>
</reference>
<organism evidence="1 2">
    <name type="scientific">Lentinula lateritia</name>
    <dbReference type="NCBI Taxonomy" id="40482"/>
    <lineage>
        <taxon>Eukaryota</taxon>
        <taxon>Fungi</taxon>
        <taxon>Dikarya</taxon>
        <taxon>Basidiomycota</taxon>
        <taxon>Agaricomycotina</taxon>
        <taxon>Agaricomycetes</taxon>
        <taxon>Agaricomycetidae</taxon>
        <taxon>Agaricales</taxon>
        <taxon>Marasmiineae</taxon>
        <taxon>Omphalotaceae</taxon>
        <taxon>Lentinula</taxon>
    </lineage>
</organism>
<dbReference type="EMBL" id="JANVFS010000023">
    <property type="protein sequence ID" value="KAJ4474647.1"/>
    <property type="molecule type" value="Genomic_DNA"/>
</dbReference>
<comment type="caution">
    <text evidence="1">The sequence shown here is derived from an EMBL/GenBank/DDBJ whole genome shotgun (WGS) entry which is preliminary data.</text>
</comment>
<accession>A0A9W9DLH7</accession>
<name>A0A9W9DLH7_9AGAR</name>
<dbReference type="Proteomes" id="UP001150238">
    <property type="component" value="Unassembled WGS sequence"/>
</dbReference>